<keyword evidence="1" id="KW-0175">Coiled coil</keyword>
<feature type="coiled-coil region" evidence="1">
    <location>
        <begin position="33"/>
        <end position="88"/>
    </location>
</feature>
<sequence>MEIQQCLSFSSYLFLPNLDMSIQTILTPQTQNITQQQEQYRQKEKENKTINIKVKLSDLLPNDQNITLKEIQNDIQQIKNRYMKQIVN</sequence>
<comment type="caution">
    <text evidence="2">The sequence shown here is derived from an EMBL/GenBank/DDBJ whole genome shotgun (WGS) entry which is preliminary data.</text>
</comment>
<dbReference type="Proteomes" id="UP000688137">
    <property type="component" value="Unassembled WGS sequence"/>
</dbReference>
<evidence type="ECO:0000313" key="2">
    <source>
        <dbReference type="EMBL" id="CAD8097442.1"/>
    </source>
</evidence>
<gene>
    <name evidence="2" type="ORF">PPRIM_AZ9-3.1.T1040043</name>
</gene>
<evidence type="ECO:0000256" key="1">
    <source>
        <dbReference type="SAM" id="Coils"/>
    </source>
</evidence>
<dbReference type="AlphaFoldDB" id="A0A8S1P362"/>
<dbReference type="OMA" id="QIKNRYM"/>
<organism evidence="2 3">
    <name type="scientific">Paramecium primaurelia</name>
    <dbReference type="NCBI Taxonomy" id="5886"/>
    <lineage>
        <taxon>Eukaryota</taxon>
        <taxon>Sar</taxon>
        <taxon>Alveolata</taxon>
        <taxon>Ciliophora</taxon>
        <taxon>Intramacronucleata</taxon>
        <taxon>Oligohymenophorea</taxon>
        <taxon>Peniculida</taxon>
        <taxon>Parameciidae</taxon>
        <taxon>Paramecium</taxon>
    </lineage>
</organism>
<accession>A0A8S1P362</accession>
<evidence type="ECO:0000313" key="3">
    <source>
        <dbReference type="Proteomes" id="UP000688137"/>
    </source>
</evidence>
<reference evidence="2" key="1">
    <citation type="submission" date="2021-01" db="EMBL/GenBank/DDBJ databases">
        <authorList>
            <consortium name="Genoscope - CEA"/>
            <person name="William W."/>
        </authorList>
    </citation>
    <scope>NUCLEOTIDE SEQUENCE</scope>
</reference>
<protein>
    <submittedName>
        <fullName evidence="2">Uncharacterized protein</fullName>
    </submittedName>
</protein>
<dbReference type="EMBL" id="CAJJDM010000107">
    <property type="protein sequence ID" value="CAD8097442.1"/>
    <property type="molecule type" value="Genomic_DNA"/>
</dbReference>
<proteinExistence type="predicted"/>
<keyword evidence="3" id="KW-1185">Reference proteome</keyword>
<name>A0A8S1P362_PARPR</name>